<keyword evidence="3" id="KW-0418">Kinase</keyword>
<dbReference type="InterPro" id="IPR045540">
    <property type="entry name" value="YegS/DAGK_C"/>
</dbReference>
<dbReference type="GO" id="GO:0005524">
    <property type="term" value="F:ATP binding"/>
    <property type="evidence" value="ECO:0007669"/>
    <property type="project" value="UniProtKB-KW"/>
</dbReference>
<dbReference type="Proteomes" id="UP001283361">
    <property type="component" value="Unassembled WGS sequence"/>
</dbReference>
<evidence type="ECO:0000256" key="5">
    <source>
        <dbReference type="SAM" id="MobiDB-lite"/>
    </source>
</evidence>
<feature type="compositionally biased region" description="Polar residues" evidence="5">
    <location>
        <begin position="445"/>
        <end position="454"/>
    </location>
</feature>
<feature type="region of interest" description="Disordered" evidence="5">
    <location>
        <begin position="508"/>
        <end position="534"/>
    </location>
</feature>
<dbReference type="SMART" id="SM00046">
    <property type="entry name" value="DAGKc"/>
    <property type="match status" value="1"/>
</dbReference>
<feature type="region of interest" description="Disordered" evidence="5">
    <location>
        <begin position="434"/>
        <end position="484"/>
    </location>
</feature>
<name>A0AAE0Z3P3_9GAST</name>
<dbReference type="SUPFAM" id="SSF111331">
    <property type="entry name" value="NAD kinase/diacylglycerol kinase-like"/>
    <property type="match status" value="1"/>
</dbReference>
<protein>
    <recommendedName>
        <fullName evidence="6">DAGKc domain-containing protein</fullName>
    </recommendedName>
</protein>
<organism evidence="7 8">
    <name type="scientific">Elysia crispata</name>
    <name type="common">lettuce slug</name>
    <dbReference type="NCBI Taxonomy" id="231223"/>
    <lineage>
        <taxon>Eukaryota</taxon>
        <taxon>Metazoa</taxon>
        <taxon>Spiralia</taxon>
        <taxon>Lophotrochozoa</taxon>
        <taxon>Mollusca</taxon>
        <taxon>Gastropoda</taxon>
        <taxon>Heterobranchia</taxon>
        <taxon>Euthyneura</taxon>
        <taxon>Panpulmonata</taxon>
        <taxon>Sacoglossa</taxon>
        <taxon>Placobranchoidea</taxon>
        <taxon>Plakobranchidae</taxon>
        <taxon>Elysia</taxon>
    </lineage>
</organism>
<dbReference type="PANTHER" id="PTHR12358:SF112">
    <property type="entry name" value="LD11247P-RELATED"/>
    <property type="match status" value="1"/>
</dbReference>
<keyword evidence="4" id="KW-0067">ATP-binding</keyword>
<evidence type="ECO:0000313" key="8">
    <source>
        <dbReference type="Proteomes" id="UP001283361"/>
    </source>
</evidence>
<dbReference type="InterPro" id="IPR017438">
    <property type="entry name" value="ATP-NAD_kinase_N"/>
</dbReference>
<dbReference type="Pfam" id="PF19279">
    <property type="entry name" value="YegS_C"/>
    <property type="match status" value="1"/>
</dbReference>
<evidence type="ECO:0000313" key="7">
    <source>
        <dbReference type="EMBL" id="KAK3762125.1"/>
    </source>
</evidence>
<comment type="caution">
    <text evidence="7">The sequence shown here is derived from an EMBL/GenBank/DDBJ whole genome shotgun (WGS) entry which is preliminary data.</text>
</comment>
<feature type="domain" description="DAGKc" evidence="6">
    <location>
        <begin position="179"/>
        <end position="324"/>
    </location>
</feature>
<dbReference type="AlphaFoldDB" id="A0AAE0Z3P3"/>
<gene>
    <name evidence="7" type="ORF">RRG08_024935</name>
</gene>
<reference evidence="7" key="1">
    <citation type="journal article" date="2023" name="G3 (Bethesda)">
        <title>A reference genome for the long-term kleptoplast-retaining sea slug Elysia crispata morphotype clarki.</title>
        <authorList>
            <person name="Eastman K.E."/>
            <person name="Pendleton A.L."/>
            <person name="Shaikh M.A."/>
            <person name="Suttiyut T."/>
            <person name="Ogas R."/>
            <person name="Tomko P."/>
            <person name="Gavelis G."/>
            <person name="Widhalm J.R."/>
            <person name="Wisecaver J.H."/>
        </authorList>
    </citation>
    <scope>NUCLEOTIDE SEQUENCE</scope>
    <source>
        <strain evidence="7">ECLA1</strain>
    </source>
</reference>
<accession>A0AAE0Z3P3</accession>
<dbReference type="GO" id="GO:0005737">
    <property type="term" value="C:cytoplasm"/>
    <property type="evidence" value="ECO:0007669"/>
    <property type="project" value="TreeGrafter"/>
</dbReference>
<dbReference type="PROSITE" id="PS50146">
    <property type="entry name" value="DAGK"/>
    <property type="match status" value="1"/>
</dbReference>
<feature type="region of interest" description="Disordered" evidence="5">
    <location>
        <begin position="558"/>
        <end position="582"/>
    </location>
</feature>
<dbReference type="GO" id="GO:0001727">
    <property type="term" value="F:lipid kinase activity"/>
    <property type="evidence" value="ECO:0007669"/>
    <property type="project" value="TreeGrafter"/>
</dbReference>
<keyword evidence="2" id="KW-0547">Nucleotide-binding</keyword>
<dbReference type="PANTHER" id="PTHR12358">
    <property type="entry name" value="SPHINGOSINE KINASE"/>
    <property type="match status" value="1"/>
</dbReference>
<dbReference type="Pfam" id="PF00781">
    <property type="entry name" value="DAGK_cat"/>
    <property type="match status" value="1"/>
</dbReference>
<evidence type="ECO:0000256" key="1">
    <source>
        <dbReference type="ARBA" id="ARBA00022679"/>
    </source>
</evidence>
<proteinExistence type="predicted"/>
<evidence type="ECO:0000256" key="4">
    <source>
        <dbReference type="ARBA" id="ARBA00022840"/>
    </source>
</evidence>
<dbReference type="Gene3D" id="3.40.50.10330">
    <property type="entry name" value="Probable inorganic polyphosphate/atp-NAD kinase, domain 1"/>
    <property type="match status" value="1"/>
</dbReference>
<dbReference type="InterPro" id="IPR050187">
    <property type="entry name" value="Lipid_Phosphate_FormReg"/>
</dbReference>
<evidence type="ECO:0000259" key="6">
    <source>
        <dbReference type="PROSITE" id="PS50146"/>
    </source>
</evidence>
<keyword evidence="8" id="KW-1185">Reference proteome</keyword>
<dbReference type="Gene3D" id="2.60.200.40">
    <property type="match status" value="2"/>
</dbReference>
<sequence length="768" mass="85124">MASRRDEVIMERDFLLLPKRKGRYKVTLSHRGIYFSPVSNNNSTYEESLLKISDIIGCHSLNKSDIQSTQVSTTDDCDKINDVEFSFVEPPNFMRQIRNALNPFSCGFVIFAYPFVKKKLSSKQIRQRQIFAFEIPSTSNSSEEFQERRSEAYTWHNVINCLTRELPLNLQDLSKNIPPERKPWLFLINPFSGPGKAHTIFKQDIIPILYEASIPYKAIVTTHAGHASELVKTTNLSEWYGIIIVSGDGLIFETINGIMQRDDWATSLKTPIGCLPGGSGNALCCSINYAAGEPVDSSMVLHSAFVLVKHRVIPMDLVAVHLPDRTCFSFLSITWGIMADIDYETEKYRNLGETRFTVGAVVGILGLRTYRGKVSFLPVAEYVPLAGNSTKVLSKVRRLSLRSRSSSKATLSSLEDDRIKTSAKLLSHRSYSMDENSYKDCQPNAEDSITSFHDVTNGSSKTSSLSNTDSLVGDQDTSRVLATDRNMNDNSEKRIQGNFSTAGRAGEANHLQDDHNNDNAYVLHPSMNGLSQQNEDQPIVENGESFASEQEPAFDFDQSNSFSEERTLAGSSTNQQAGPLPVRQNVTDGISQQIEKSSSHITVLNTGSPVGDGLPETGRDEFEIEEETYLGRKADFSPVPTPLLPALEEPVPEGWASVDGDFVLVMAVYQTHLGSDMLAAPDARLQDGLINLMMVRKGVSKANMFRLFLSFSQGNHVSSPHVEVVKVLAFRLEPHSSNGNIMVDGERFEPAPIQAQILPGLARVMAIK</sequence>
<dbReference type="GO" id="GO:0046512">
    <property type="term" value="P:sphingosine biosynthetic process"/>
    <property type="evidence" value="ECO:0007669"/>
    <property type="project" value="TreeGrafter"/>
</dbReference>
<keyword evidence="1" id="KW-0808">Transferase</keyword>
<dbReference type="EMBL" id="JAWDGP010004758">
    <property type="protein sequence ID" value="KAK3762125.1"/>
    <property type="molecule type" value="Genomic_DNA"/>
</dbReference>
<dbReference type="InterPro" id="IPR016064">
    <property type="entry name" value="NAD/diacylglycerol_kinase_sf"/>
</dbReference>
<feature type="compositionally biased region" description="Low complexity" evidence="5">
    <location>
        <begin position="456"/>
        <end position="471"/>
    </location>
</feature>
<evidence type="ECO:0000256" key="3">
    <source>
        <dbReference type="ARBA" id="ARBA00022777"/>
    </source>
</evidence>
<dbReference type="GO" id="GO:0016020">
    <property type="term" value="C:membrane"/>
    <property type="evidence" value="ECO:0007669"/>
    <property type="project" value="TreeGrafter"/>
</dbReference>
<dbReference type="InterPro" id="IPR001206">
    <property type="entry name" value="Diacylglycerol_kinase_cat_dom"/>
</dbReference>
<evidence type="ECO:0000256" key="2">
    <source>
        <dbReference type="ARBA" id="ARBA00022741"/>
    </source>
</evidence>